<feature type="compositionally biased region" description="Basic and acidic residues" evidence="1">
    <location>
        <begin position="101"/>
        <end position="135"/>
    </location>
</feature>
<name>W9CK93_SCLBF</name>
<dbReference type="HOGENOM" id="CLU_021705_2_0_1"/>
<evidence type="ECO:0000313" key="4">
    <source>
        <dbReference type="Proteomes" id="UP000019487"/>
    </source>
</evidence>
<accession>W9CK93</accession>
<feature type="compositionally biased region" description="Pro residues" evidence="1">
    <location>
        <begin position="210"/>
        <end position="227"/>
    </location>
</feature>
<dbReference type="InterPro" id="IPR058348">
    <property type="entry name" value="DUF8035"/>
</dbReference>
<evidence type="ECO:0000313" key="3">
    <source>
        <dbReference type="EMBL" id="ESZ96398.1"/>
    </source>
</evidence>
<feature type="compositionally biased region" description="Polar residues" evidence="1">
    <location>
        <begin position="462"/>
        <end position="475"/>
    </location>
</feature>
<organism evidence="3 4">
    <name type="scientific">Sclerotinia borealis (strain F-4128)</name>
    <dbReference type="NCBI Taxonomy" id="1432307"/>
    <lineage>
        <taxon>Eukaryota</taxon>
        <taxon>Fungi</taxon>
        <taxon>Dikarya</taxon>
        <taxon>Ascomycota</taxon>
        <taxon>Pezizomycotina</taxon>
        <taxon>Leotiomycetes</taxon>
        <taxon>Helotiales</taxon>
        <taxon>Sclerotiniaceae</taxon>
        <taxon>Sclerotinia</taxon>
    </lineage>
</organism>
<feature type="region of interest" description="Disordered" evidence="1">
    <location>
        <begin position="437"/>
        <end position="518"/>
    </location>
</feature>
<dbReference type="EMBL" id="AYSA01000138">
    <property type="protein sequence ID" value="ESZ96398.1"/>
    <property type="molecule type" value="Genomic_DNA"/>
</dbReference>
<dbReference type="Proteomes" id="UP000019487">
    <property type="component" value="Unassembled WGS sequence"/>
</dbReference>
<feature type="compositionally biased region" description="Basic and acidic residues" evidence="1">
    <location>
        <begin position="437"/>
        <end position="455"/>
    </location>
</feature>
<dbReference type="PANTHER" id="PTHR48125">
    <property type="entry name" value="LP07818P1"/>
    <property type="match status" value="1"/>
</dbReference>
<evidence type="ECO:0000256" key="1">
    <source>
        <dbReference type="SAM" id="MobiDB-lite"/>
    </source>
</evidence>
<feature type="region of interest" description="Disordered" evidence="1">
    <location>
        <begin position="1"/>
        <end position="305"/>
    </location>
</feature>
<keyword evidence="4" id="KW-1185">Reference proteome</keyword>
<feature type="domain" description="DUF8035" evidence="2">
    <location>
        <begin position="519"/>
        <end position="572"/>
    </location>
</feature>
<comment type="caution">
    <text evidence="3">The sequence shown here is derived from an EMBL/GenBank/DDBJ whole genome shotgun (WGS) entry which is preliminary data.</text>
</comment>
<proteinExistence type="predicted"/>
<sequence>MSRHGAPSRVTEYDERDTYYRGPAPPPPAQVRVRERDHEETIDFNTRRGPERPRERRRSLDFLRDDFARSEPGQIVVRDRETETFNDRPLVRRPRSPSPPRFRERIVRSEVERREPSPPPERVRTRIVEREKEIQRSPSPPPQLRARVIETRQRFRERSPSPPAPLSPVRIRERIIERERERERSPSPPPPQVERIHTRIVEREREREPSPSPSPPPTPPPEIIRPPPIHREIITHHRHIDHGFERAPAPSPPPPPRRVHTPAPPKTEKTEIDIYRSGNNTEVDITKTKTGGRERAKSPPPRREFYDDSILFEQERDKLRVRDTRVDLSRRRSLSARPEKERVNFDIRDEDEADFYSRKVQERAVIGEAFNGATKDWSIVDVPPGTERIQLEGVGGASQEITWQRFNGVRRSKFNPERERKREEPERVEKRIEIREREREGPDRTSERIEIRERQSAAPSPRESSTTVDIEITNNRKPRSHASGPTYEREREYERIEESSDRQVGFPIPRGPPKSRMGDLWTEITKDLVAKEAIEELGYDYEETDFFFYILQYLRYQDVEELVALSETVRRERQERIREIERERVRIERRDKERDDWERAERRRERDGGGYEDERIIEREIVWDDHRRREKPSRRW</sequence>
<feature type="compositionally biased region" description="Basic and acidic residues" evidence="1">
    <location>
        <begin position="170"/>
        <end position="185"/>
    </location>
</feature>
<dbReference type="OrthoDB" id="5410752at2759"/>
<reference evidence="3 4" key="1">
    <citation type="journal article" date="2014" name="Genome Announc.">
        <title>Draft genome sequence of Sclerotinia borealis, a psychrophilic plant pathogenic fungus.</title>
        <authorList>
            <person name="Mardanov A.V."/>
            <person name="Beletsky A.V."/>
            <person name="Kadnikov V.V."/>
            <person name="Ignatov A.N."/>
            <person name="Ravin N.V."/>
        </authorList>
    </citation>
    <scope>NUCLEOTIDE SEQUENCE [LARGE SCALE GENOMIC DNA]</scope>
    <source>
        <strain evidence="4">F-4157</strain>
    </source>
</reference>
<dbReference type="AlphaFoldDB" id="W9CK93"/>
<dbReference type="PANTHER" id="PTHR48125:SF12">
    <property type="entry name" value="AT HOOK TRANSCRIPTION FACTOR FAMILY-RELATED"/>
    <property type="match status" value="1"/>
</dbReference>
<feature type="compositionally biased region" description="Basic and acidic residues" evidence="1">
    <location>
        <begin position="194"/>
        <end position="209"/>
    </location>
</feature>
<dbReference type="STRING" id="1432307.W9CK93"/>
<gene>
    <name evidence="3" type="ORF">SBOR_3230</name>
</gene>
<feature type="compositionally biased region" description="Basic and acidic residues" evidence="1">
    <location>
        <begin position="284"/>
        <end position="305"/>
    </location>
</feature>
<feature type="compositionally biased region" description="Basic and acidic residues" evidence="1">
    <location>
        <begin position="32"/>
        <end position="69"/>
    </location>
</feature>
<feature type="compositionally biased region" description="Basic and acidic residues" evidence="1">
    <location>
        <begin position="229"/>
        <end position="245"/>
    </location>
</feature>
<evidence type="ECO:0000259" key="2">
    <source>
        <dbReference type="Pfam" id="PF26118"/>
    </source>
</evidence>
<dbReference type="Pfam" id="PF26118">
    <property type="entry name" value="DUF8035"/>
    <property type="match status" value="1"/>
</dbReference>
<feature type="compositionally biased region" description="Basic and acidic residues" evidence="1">
    <location>
        <begin position="487"/>
        <end position="501"/>
    </location>
</feature>
<protein>
    <recommendedName>
        <fullName evidence="2">DUF8035 domain-containing protein</fullName>
    </recommendedName>
</protein>
<feature type="compositionally biased region" description="Basic and acidic residues" evidence="1">
    <location>
        <begin position="147"/>
        <end position="159"/>
    </location>
</feature>
<feature type="compositionally biased region" description="Basic and acidic residues" evidence="1">
    <location>
        <begin position="77"/>
        <end position="90"/>
    </location>
</feature>